<dbReference type="GO" id="GO:0007165">
    <property type="term" value="P:signal transduction"/>
    <property type="evidence" value="ECO:0007669"/>
    <property type="project" value="UniProtKB-KW"/>
</dbReference>
<dbReference type="Proteomes" id="UP000199300">
    <property type="component" value="Unassembled WGS sequence"/>
</dbReference>
<dbReference type="SUPFAM" id="SSF58104">
    <property type="entry name" value="Methyl-accepting chemotaxis protein (MCP) signaling domain"/>
    <property type="match status" value="1"/>
</dbReference>
<dbReference type="PANTHER" id="PTHR32089">
    <property type="entry name" value="METHYL-ACCEPTING CHEMOTAXIS PROTEIN MCPB"/>
    <property type="match status" value="1"/>
</dbReference>
<keyword evidence="4" id="KW-0472">Membrane</keyword>
<feature type="transmembrane region" description="Helical" evidence="4">
    <location>
        <begin position="12"/>
        <end position="35"/>
    </location>
</feature>
<dbReference type="GO" id="GO:0006935">
    <property type="term" value="P:chemotaxis"/>
    <property type="evidence" value="ECO:0007669"/>
    <property type="project" value="InterPro"/>
</dbReference>
<evidence type="ECO:0000256" key="1">
    <source>
        <dbReference type="ARBA" id="ARBA00023224"/>
    </source>
</evidence>
<keyword evidence="7" id="KW-1185">Reference proteome</keyword>
<sequence>MNRKTYTFSERNSLLINLYILSVVLASIILFAAGLPLRTNLIGTTFGISTIIIVYLMNKFKKMENWIPYILIVSLAIMTVFMLDNRPAITTYLLTYYSIIIMSLYHSYRYVCVSGLFGVFITNYFAIKFGELAIVDYTNVHLIALNVLFILMTLFLVYQSIIGKRIQNQTLELADEAVKSKEVMDLMIEHVQSTVKELDALNVDLKTHSTSTQAYSNGLTTTFNEMATGIEGQTVHATEINEAIYAINEHVQNISTQANTVTENTRNTVDKVTEGNHHMKLLSEKIAIVDRHLTEVVTEMTDLNQATTEVESILATVSGIAEQTNLLALNAAIEAARAGESGRGFAVVAQEVRKLAEHSMRSTDQITKILKQIQLKAGQASERLNQSEKLFSEGKVITEQTTSTFETIDKNIGDLQSVSNQLSKRMNKLSQTSSIVLEEVDGVSSTSEQLSASVEEVLVSIEEQHVRINYLNEKVMDLDRLAVLLRENLLSE</sequence>
<dbReference type="PANTHER" id="PTHR32089:SF112">
    <property type="entry name" value="LYSOZYME-LIKE PROTEIN-RELATED"/>
    <property type="match status" value="1"/>
</dbReference>
<dbReference type="SMART" id="SM00283">
    <property type="entry name" value="MA"/>
    <property type="match status" value="1"/>
</dbReference>
<evidence type="ECO:0000256" key="4">
    <source>
        <dbReference type="SAM" id="Phobius"/>
    </source>
</evidence>
<reference evidence="6 7" key="1">
    <citation type="submission" date="2016-10" db="EMBL/GenBank/DDBJ databases">
        <authorList>
            <person name="de Groot N.N."/>
        </authorList>
    </citation>
    <scope>NUCLEOTIDE SEQUENCE [LARGE SCALE GENOMIC DNA]</scope>
    <source>
        <strain evidence="6 7">CGMCC 1.10434</strain>
    </source>
</reference>
<evidence type="ECO:0000313" key="6">
    <source>
        <dbReference type="EMBL" id="SEO07807.1"/>
    </source>
</evidence>
<accession>A0A1H8LRP4</accession>
<keyword evidence="4" id="KW-0812">Transmembrane</keyword>
<keyword evidence="4" id="KW-1133">Transmembrane helix</keyword>
<dbReference type="GO" id="GO:0016020">
    <property type="term" value="C:membrane"/>
    <property type="evidence" value="ECO:0007669"/>
    <property type="project" value="InterPro"/>
</dbReference>
<feature type="domain" description="Methyl-accepting transducer" evidence="5">
    <location>
        <begin position="208"/>
        <end position="465"/>
    </location>
</feature>
<feature type="transmembrane region" description="Helical" evidence="4">
    <location>
        <begin position="139"/>
        <end position="158"/>
    </location>
</feature>
<dbReference type="RefSeq" id="WP_091496249.1">
    <property type="nucleotide sequence ID" value="NZ_FODJ01000003.1"/>
</dbReference>
<feature type="transmembrane region" description="Helical" evidence="4">
    <location>
        <begin position="41"/>
        <end position="57"/>
    </location>
</feature>
<gene>
    <name evidence="6" type="ORF">SAMN04488134_103301</name>
</gene>
<protein>
    <submittedName>
        <fullName evidence="6">Methyl-accepting chemotaxis protein</fullName>
    </submittedName>
</protein>
<dbReference type="Gene3D" id="1.10.287.950">
    <property type="entry name" value="Methyl-accepting chemotaxis protein"/>
    <property type="match status" value="1"/>
</dbReference>
<comment type="similarity">
    <text evidence="2">Belongs to the methyl-accepting chemotaxis (MCP) protein family.</text>
</comment>
<dbReference type="OrthoDB" id="2166737at2"/>
<proteinExistence type="inferred from homology"/>
<feature type="transmembrane region" description="Helical" evidence="4">
    <location>
        <begin position="66"/>
        <end position="83"/>
    </location>
</feature>
<feature type="transmembrane region" description="Helical" evidence="4">
    <location>
        <begin position="110"/>
        <end position="127"/>
    </location>
</feature>
<evidence type="ECO:0000259" key="5">
    <source>
        <dbReference type="PROSITE" id="PS50111"/>
    </source>
</evidence>
<dbReference type="PRINTS" id="PR00260">
    <property type="entry name" value="CHEMTRNSDUCR"/>
</dbReference>
<evidence type="ECO:0000313" key="7">
    <source>
        <dbReference type="Proteomes" id="UP000199300"/>
    </source>
</evidence>
<dbReference type="GO" id="GO:0004888">
    <property type="term" value="F:transmembrane signaling receptor activity"/>
    <property type="evidence" value="ECO:0007669"/>
    <property type="project" value="InterPro"/>
</dbReference>
<dbReference type="STRING" id="872970.SAMN04488134_103301"/>
<dbReference type="PROSITE" id="PS50111">
    <property type="entry name" value="CHEMOTAXIS_TRANSDUC_2"/>
    <property type="match status" value="1"/>
</dbReference>
<dbReference type="EMBL" id="FODJ01000003">
    <property type="protein sequence ID" value="SEO07807.1"/>
    <property type="molecule type" value="Genomic_DNA"/>
</dbReference>
<organism evidence="6 7">
    <name type="scientific">Amphibacillus marinus</name>
    <dbReference type="NCBI Taxonomy" id="872970"/>
    <lineage>
        <taxon>Bacteria</taxon>
        <taxon>Bacillati</taxon>
        <taxon>Bacillota</taxon>
        <taxon>Bacilli</taxon>
        <taxon>Bacillales</taxon>
        <taxon>Bacillaceae</taxon>
        <taxon>Amphibacillus</taxon>
    </lineage>
</organism>
<name>A0A1H8LRP4_9BACI</name>
<evidence type="ECO:0000256" key="3">
    <source>
        <dbReference type="PROSITE-ProRule" id="PRU00284"/>
    </source>
</evidence>
<keyword evidence="1 3" id="KW-0807">Transducer</keyword>
<dbReference type="InterPro" id="IPR004090">
    <property type="entry name" value="Chemotax_Me-accpt_rcpt"/>
</dbReference>
<evidence type="ECO:0000256" key="2">
    <source>
        <dbReference type="ARBA" id="ARBA00029447"/>
    </source>
</evidence>
<dbReference type="Pfam" id="PF00015">
    <property type="entry name" value="MCPsignal"/>
    <property type="match status" value="1"/>
</dbReference>
<dbReference type="InterPro" id="IPR004089">
    <property type="entry name" value="MCPsignal_dom"/>
</dbReference>
<dbReference type="AlphaFoldDB" id="A0A1H8LRP4"/>